<dbReference type="Pfam" id="PF05876">
    <property type="entry name" value="GpA_ATPase"/>
    <property type="match status" value="1"/>
</dbReference>
<name>A0A9W5AZ68_9HYPH</name>
<dbReference type="GO" id="GO:0004519">
    <property type="term" value="F:endonuclease activity"/>
    <property type="evidence" value="ECO:0007669"/>
    <property type="project" value="InterPro"/>
</dbReference>
<evidence type="ECO:0000313" key="4">
    <source>
        <dbReference type="EMBL" id="CUW88556.1"/>
    </source>
</evidence>
<dbReference type="AlphaFoldDB" id="A0A9W5AZ68"/>
<dbReference type="RefSeq" id="WP_080822923.1">
    <property type="nucleotide sequence ID" value="NZ_LT009718.1"/>
</dbReference>
<organism evidence="4 5">
    <name type="scientific">Agrobacterium genomosp. 2 str. CFBP 5494</name>
    <dbReference type="NCBI Taxonomy" id="1183436"/>
    <lineage>
        <taxon>Bacteria</taxon>
        <taxon>Pseudomonadati</taxon>
        <taxon>Pseudomonadota</taxon>
        <taxon>Alphaproteobacteria</taxon>
        <taxon>Hyphomicrobiales</taxon>
        <taxon>Rhizobiaceae</taxon>
        <taxon>Rhizobium/Agrobacterium group</taxon>
        <taxon>Agrobacterium</taxon>
        <taxon>Agrobacterium tumefaciens complex</taxon>
    </lineage>
</organism>
<dbReference type="Pfam" id="PF20454">
    <property type="entry name" value="GpA_nuclease"/>
    <property type="match status" value="1"/>
</dbReference>
<accession>A0A9W5AZ68</accession>
<protein>
    <recommendedName>
        <fullName evidence="6">Terminase</fullName>
    </recommendedName>
</protein>
<gene>
    <name evidence="4" type="ORF">AGR2A_Cc140098</name>
</gene>
<reference evidence="4 5" key="1">
    <citation type="submission" date="2016-01" db="EMBL/GenBank/DDBJ databases">
        <authorList>
            <person name="Regsiter A."/>
            <person name="william w."/>
        </authorList>
    </citation>
    <scope>NUCLEOTIDE SEQUENCE [LARGE SCALE GENOMIC DNA]</scope>
    <source>
        <strain evidence="4 5">CFBP 5494</strain>
    </source>
</reference>
<comment type="caution">
    <text evidence="4">The sequence shown here is derived from an EMBL/GenBank/DDBJ whole genome shotgun (WGS) entry which is preliminary data.</text>
</comment>
<dbReference type="Proteomes" id="UP000191933">
    <property type="component" value="Unassembled WGS sequence"/>
</dbReference>
<evidence type="ECO:0000259" key="3">
    <source>
        <dbReference type="Pfam" id="PF20454"/>
    </source>
</evidence>
<proteinExistence type="predicted"/>
<dbReference type="InterPro" id="IPR046453">
    <property type="entry name" value="GpA_ATPase"/>
</dbReference>
<evidence type="ECO:0000259" key="2">
    <source>
        <dbReference type="Pfam" id="PF05876"/>
    </source>
</evidence>
<evidence type="ECO:0000313" key="5">
    <source>
        <dbReference type="Proteomes" id="UP000191933"/>
    </source>
</evidence>
<dbReference type="GO" id="GO:0016887">
    <property type="term" value="F:ATP hydrolysis activity"/>
    <property type="evidence" value="ECO:0007669"/>
    <property type="project" value="InterPro"/>
</dbReference>
<feature type="domain" description="Phage terminase large subunit GpA ATPase" evidence="2">
    <location>
        <begin position="66"/>
        <end position="305"/>
    </location>
</feature>
<dbReference type="EMBL" id="FBVY01000006">
    <property type="protein sequence ID" value="CUW88556.1"/>
    <property type="molecule type" value="Genomic_DNA"/>
</dbReference>
<feature type="domain" description="Terminase large subunit GpA endonuclease" evidence="3">
    <location>
        <begin position="342"/>
        <end position="632"/>
    </location>
</feature>
<dbReference type="InterPro" id="IPR027417">
    <property type="entry name" value="P-loop_NTPase"/>
</dbReference>
<keyword evidence="5" id="KW-1185">Reference proteome</keyword>
<evidence type="ECO:0008006" key="6">
    <source>
        <dbReference type="Google" id="ProtNLM"/>
    </source>
</evidence>
<sequence length="737" mass="83066">MKHVDHATIADAVTIDFSQCRLQFADGIARLRNDVLQPPPKVDPITWMYQNIELPKSKTERAGQLQLTGYQREFVRLYFHDSTKEIVVTKGTRVGMSLLLSAMAAYILAYLGESVTIAQPTDKDAQEYYRERIEPLFEMCPELGKLRRAPKRGESQDSWDLIEFKNGAVLRLVGAASDDNFRRYGSKHNWGDEYPAAAWAPKKGSQGSKADLFMERGGEFTRPKLILISSPTRRGECRTTERHEKSDKCDPWTQCPHCHEPQVMEWGDRDSKHGFRFTRDDNGFIADTWYTCSACGEEFREHDQLEEPIEFDGNTVHSVKEFIDATTQYRPSKTWEVPGRVGMYIPQWLSFNGQANWRTLAQSFLTKRHDPEEMKTWVNNVRGVAFDDFTTSGLDGLEIAKSVRPYPAEVPDDVVVLTAGVDTQTNKEGSQFDQVASREVSVVGWTRRGQMRLIGHWIVEGEPGDPEADKDLTALLDRTFRNRAGYQHPISATAIDLGGHFADETRLFTSKFSPRRSVWSIKGKNNTKGTRSSTVWPRKASKSRKLGVSYYVIDSQLAKDAVFRLIQVRGDNAPMFPRSILTPNPDYLDKLMCEERKKIGGGFYWQPKKGGRAEEEWACLAYAYAALKGLQATWLKWRDLNLAGEKLGIPEVCFDPDTGEIGYDGEDFSALALEQKVATAPLDQPPASPQPSSLRKPKPQAHAQPPTAMVPSPAEGATGKRQPRTGGKIKSSRARSW</sequence>
<dbReference type="Gene3D" id="3.40.50.300">
    <property type="entry name" value="P-loop containing nucleotide triphosphate hydrolases"/>
    <property type="match status" value="1"/>
</dbReference>
<evidence type="ECO:0000256" key="1">
    <source>
        <dbReference type="SAM" id="MobiDB-lite"/>
    </source>
</evidence>
<dbReference type="InterPro" id="IPR046454">
    <property type="entry name" value="GpA_endonuclease"/>
</dbReference>
<feature type="region of interest" description="Disordered" evidence="1">
    <location>
        <begin position="680"/>
        <end position="737"/>
    </location>
</feature>